<evidence type="ECO:0000256" key="5">
    <source>
        <dbReference type="SAM" id="Phobius"/>
    </source>
</evidence>
<feature type="transmembrane region" description="Helical" evidence="5">
    <location>
        <begin position="136"/>
        <end position="159"/>
    </location>
</feature>
<evidence type="ECO:0000256" key="1">
    <source>
        <dbReference type="ARBA" id="ARBA00004141"/>
    </source>
</evidence>
<dbReference type="PANTHER" id="PTHR23507">
    <property type="entry name" value="ZGC:174356"/>
    <property type="match status" value="1"/>
</dbReference>
<keyword evidence="3 5" id="KW-1133">Transmembrane helix</keyword>
<evidence type="ECO:0008006" key="8">
    <source>
        <dbReference type="Google" id="ProtNLM"/>
    </source>
</evidence>
<dbReference type="InParanoid" id="A7F7Q8"/>
<evidence type="ECO:0000256" key="3">
    <source>
        <dbReference type="ARBA" id="ARBA00022989"/>
    </source>
</evidence>
<accession>A7F7Q8</accession>
<dbReference type="PANTHER" id="PTHR23507:SF1">
    <property type="entry name" value="FI18259P1-RELATED"/>
    <property type="match status" value="1"/>
</dbReference>
<evidence type="ECO:0000256" key="4">
    <source>
        <dbReference type="ARBA" id="ARBA00023136"/>
    </source>
</evidence>
<reference evidence="7" key="1">
    <citation type="journal article" date="2011" name="PLoS Genet.">
        <title>Genomic analysis of the necrotrophic fungal pathogens Sclerotinia sclerotiorum and Botrytis cinerea.</title>
        <authorList>
            <person name="Amselem J."/>
            <person name="Cuomo C.A."/>
            <person name="van Kan J.A."/>
            <person name="Viaud M."/>
            <person name="Benito E.P."/>
            <person name="Couloux A."/>
            <person name="Coutinho P.M."/>
            <person name="de Vries R.P."/>
            <person name="Dyer P.S."/>
            <person name="Fillinger S."/>
            <person name="Fournier E."/>
            <person name="Gout L."/>
            <person name="Hahn M."/>
            <person name="Kohn L."/>
            <person name="Lapalu N."/>
            <person name="Plummer K.M."/>
            <person name="Pradier J.M."/>
            <person name="Quevillon E."/>
            <person name="Sharon A."/>
            <person name="Simon A."/>
            <person name="ten Have A."/>
            <person name="Tudzynski B."/>
            <person name="Tudzynski P."/>
            <person name="Wincker P."/>
            <person name="Andrew M."/>
            <person name="Anthouard V."/>
            <person name="Beever R.E."/>
            <person name="Beffa R."/>
            <person name="Benoit I."/>
            <person name="Bouzid O."/>
            <person name="Brault B."/>
            <person name="Chen Z."/>
            <person name="Choquer M."/>
            <person name="Collemare J."/>
            <person name="Cotton P."/>
            <person name="Danchin E.G."/>
            <person name="Da Silva C."/>
            <person name="Gautier A."/>
            <person name="Giraud C."/>
            <person name="Giraud T."/>
            <person name="Gonzalez C."/>
            <person name="Grossetete S."/>
            <person name="Guldener U."/>
            <person name="Henrissat B."/>
            <person name="Howlett B.J."/>
            <person name="Kodira C."/>
            <person name="Kretschmer M."/>
            <person name="Lappartient A."/>
            <person name="Leroch M."/>
            <person name="Levis C."/>
            <person name="Mauceli E."/>
            <person name="Neuveglise C."/>
            <person name="Oeser B."/>
            <person name="Pearson M."/>
            <person name="Poulain J."/>
            <person name="Poussereau N."/>
            <person name="Quesneville H."/>
            <person name="Rascle C."/>
            <person name="Schumacher J."/>
            <person name="Segurens B."/>
            <person name="Sexton A."/>
            <person name="Silva E."/>
            <person name="Sirven C."/>
            <person name="Soanes D.M."/>
            <person name="Talbot N.J."/>
            <person name="Templeton M."/>
            <person name="Yandava C."/>
            <person name="Yarden O."/>
            <person name="Zeng Q."/>
            <person name="Rollins J.A."/>
            <person name="Lebrun M.H."/>
            <person name="Dickman M."/>
        </authorList>
    </citation>
    <scope>NUCLEOTIDE SEQUENCE [LARGE SCALE GENOMIC DNA]</scope>
    <source>
        <strain evidence="7">ATCC 18683 / 1980 / Ss-1</strain>
    </source>
</reference>
<dbReference type="SUPFAM" id="SSF103473">
    <property type="entry name" value="MFS general substrate transporter"/>
    <property type="match status" value="1"/>
</dbReference>
<gene>
    <name evidence="6" type="ORF">SS1G_13638</name>
</gene>
<dbReference type="Proteomes" id="UP000001312">
    <property type="component" value="Unassembled WGS sequence"/>
</dbReference>
<feature type="transmembrane region" description="Helical" evidence="5">
    <location>
        <begin position="248"/>
        <end position="269"/>
    </location>
</feature>
<dbReference type="KEGG" id="ssl:SS1G_13638"/>
<dbReference type="EMBL" id="CH476646">
    <property type="protein sequence ID" value="EDN98779.1"/>
    <property type="molecule type" value="Genomic_DNA"/>
</dbReference>
<organism evidence="6 7">
    <name type="scientific">Sclerotinia sclerotiorum (strain ATCC 18683 / 1980 / Ss-1)</name>
    <name type="common">White mold</name>
    <name type="synonym">Whetzelinia sclerotiorum</name>
    <dbReference type="NCBI Taxonomy" id="665079"/>
    <lineage>
        <taxon>Eukaryota</taxon>
        <taxon>Fungi</taxon>
        <taxon>Dikarya</taxon>
        <taxon>Ascomycota</taxon>
        <taxon>Pezizomycotina</taxon>
        <taxon>Leotiomycetes</taxon>
        <taxon>Helotiales</taxon>
        <taxon>Sclerotiniaceae</taxon>
        <taxon>Sclerotinia</taxon>
    </lineage>
</organism>
<dbReference type="InterPro" id="IPR036259">
    <property type="entry name" value="MFS_trans_sf"/>
</dbReference>
<keyword evidence="7" id="KW-1185">Reference proteome</keyword>
<evidence type="ECO:0000313" key="6">
    <source>
        <dbReference type="EMBL" id="EDN98779.1"/>
    </source>
</evidence>
<keyword evidence="2 5" id="KW-0812">Transmembrane</keyword>
<evidence type="ECO:0000256" key="2">
    <source>
        <dbReference type="ARBA" id="ARBA00022692"/>
    </source>
</evidence>
<dbReference type="OMA" id="ICREHYL"/>
<dbReference type="Gene3D" id="1.20.1250.20">
    <property type="entry name" value="MFS general substrate transporter like domains"/>
    <property type="match status" value="1"/>
</dbReference>
<evidence type="ECO:0000313" key="7">
    <source>
        <dbReference type="Proteomes" id="UP000001312"/>
    </source>
</evidence>
<comment type="subcellular location">
    <subcellularLocation>
        <location evidence="1">Membrane</location>
        <topology evidence="1">Multi-pass membrane protein</topology>
    </subcellularLocation>
</comment>
<feature type="transmembrane region" description="Helical" evidence="5">
    <location>
        <begin position="171"/>
        <end position="192"/>
    </location>
</feature>
<sequence length="293" mass="32412">MAAVPDVTSLNDNEVSEHSPLLASSPAVLTSVSASDHYHRHHRYRDMKEVRYIFRLGLLIIFLVASSQFLLIAPITQLKELAICKSYYRARWEPLSNCKAEPIQSALASLIGWQQLLDCFPGIFYGSLADHYGRRLVLVLSLLGMSFGAIWIQVVLFWSEKLPIELTWISAAFYLVGGGQVVGGSMIFVVVSDISSDEESAQTKDLWLLRASTFSMALGSFAIGLAPNAIFVVIGITLFALGHGFTPILLSLASTLVDSAHVGMLYNVLARIFHDPRITTKLNDYMRRIFEAA</sequence>
<proteinExistence type="predicted"/>
<dbReference type="AlphaFoldDB" id="A7F7Q8"/>
<feature type="transmembrane region" description="Helical" evidence="5">
    <location>
        <begin position="52"/>
        <end position="73"/>
    </location>
</feature>
<protein>
    <recommendedName>
        <fullName evidence="8">Major facilitator superfamily (MFS) profile domain-containing protein</fullName>
    </recommendedName>
</protein>
<keyword evidence="4 5" id="KW-0472">Membrane</keyword>
<name>A7F7Q8_SCLS1</name>
<dbReference type="GO" id="GO:0016020">
    <property type="term" value="C:membrane"/>
    <property type="evidence" value="ECO:0007669"/>
    <property type="project" value="UniProtKB-SubCell"/>
</dbReference>
<dbReference type="RefSeq" id="XP_001585399.1">
    <property type="nucleotide sequence ID" value="XM_001585349.1"/>
</dbReference>
<dbReference type="GeneID" id="5481390"/>
<feature type="transmembrane region" description="Helical" evidence="5">
    <location>
        <begin position="213"/>
        <end position="242"/>
    </location>
</feature>